<reference evidence="2" key="1">
    <citation type="submission" date="2018-02" db="EMBL/GenBank/DDBJ databases">
        <authorList>
            <person name="Hausmann B."/>
        </authorList>
    </citation>
    <scope>NUCLEOTIDE SEQUENCE [LARGE SCALE GENOMIC DNA]</scope>
    <source>
        <strain evidence="2">Peat soil MAG SbA1</strain>
    </source>
</reference>
<evidence type="ECO:0000313" key="1">
    <source>
        <dbReference type="EMBL" id="SPF43884.1"/>
    </source>
</evidence>
<name>A0A2U3KW31_9BACT</name>
<sequence length="38" mass="3957">MLWGETPLQSVLLEFVLSLRYAAASQAGTGFAATAVSV</sequence>
<accession>A0A2U3KW31</accession>
<evidence type="ECO:0000313" key="2">
    <source>
        <dbReference type="Proteomes" id="UP000238701"/>
    </source>
</evidence>
<protein>
    <submittedName>
        <fullName evidence="1">Uncharacterized protein</fullName>
    </submittedName>
</protein>
<organism evidence="1 2">
    <name type="scientific">Candidatus Sulfotelmatobacter kueseliae</name>
    <dbReference type="NCBI Taxonomy" id="2042962"/>
    <lineage>
        <taxon>Bacteria</taxon>
        <taxon>Pseudomonadati</taxon>
        <taxon>Acidobacteriota</taxon>
        <taxon>Terriglobia</taxon>
        <taxon>Terriglobales</taxon>
        <taxon>Candidatus Korobacteraceae</taxon>
        <taxon>Candidatus Sulfotelmatobacter</taxon>
    </lineage>
</organism>
<dbReference type="Proteomes" id="UP000238701">
    <property type="component" value="Unassembled WGS sequence"/>
</dbReference>
<gene>
    <name evidence="1" type="ORF">SBA1_500035</name>
</gene>
<dbReference type="EMBL" id="OMOD01000145">
    <property type="protein sequence ID" value="SPF43884.1"/>
    <property type="molecule type" value="Genomic_DNA"/>
</dbReference>
<proteinExistence type="predicted"/>
<dbReference type="AlphaFoldDB" id="A0A2U3KW31"/>